<dbReference type="InterPro" id="IPR042184">
    <property type="entry name" value="YqeY/Aim41_N"/>
</dbReference>
<accession>A0A844QH10</accession>
<protein>
    <submittedName>
        <fullName evidence="1">GatB/YqeY domain-containing protein</fullName>
    </submittedName>
</protein>
<dbReference type="Pfam" id="PF09424">
    <property type="entry name" value="YqeY"/>
    <property type="match status" value="1"/>
</dbReference>
<reference evidence="1 2" key="1">
    <citation type="submission" date="2019-12" db="EMBL/GenBank/DDBJ databases">
        <title>Nitratireductor arenosus sp. nov., Isolated from sea sand, Jeju island, South Korea.</title>
        <authorList>
            <person name="Kim W."/>
        </authorList>
    </citation>
    <scope>NUCLEOTIDE SEQUENCE [LARGE SCALE GENOMIC DNA]</scope>
    <source>
        <strain evidence="1 2">CAU 1489</strain>
    </source>
</reference>
<dbReference type="InterPro" id="IPR019004">
    <property type="entry name" value="YqeY/Aim41"/>
</dbReference>
<gene>
    <name evidence="1" type="ORF">GN330_07280</name>
</gene>
<keyword evidence="2" id="KW-1185">Reference proteome</keyword>
<dbReference type="PANTHER" id="PTHR28055:SF1">
    <property type="entry name" value="ALTERED INHERITANCE OF MITOCHONDRIA PROTEIN 41, MITOCHONDRIAL"/>
    <property type="match status" value="1"/>
</dbReference>
<proteinExistence type="predicted"/>
<dbReference type="Gene3D" id="1.10.1510.10">
    <property type="entry name" value="Uncharacterised protein YqeY/AIM41 PF09424, N-terminal domain"/>
    <property type="match status" value="1"/>
</dbReference>
<dbReference type="Proteomes" id="UP000463224">
    <property type="component" value="Unassembled WGS sequence"/>
</dbReference>
<comment type="caution">
    <text evidence="1">The sequence shown here is derived from an EMBL/GenBank/DDBJ whole genome shotgun (WGS) entry which is preliminary data.</text>
</comment>
<dbReference type="AlphaFoldDB" id="A0A844QH10"/>
<evidence type="ECO:0000313" key="2">
    <source>
        <dbReference type="Proteomes" id="UP000463224"/>
    </source>
</evidence>
<dbReference type="SUPFAM" id="SSF89095">
    <property type="entry name" value="GatB/YqeY motif"/>
    <property type="match status" value="1"/>
</dbReference>
<dbReference type="GO" id="GO:0016884">
    <property type="term" value="F:carbon-nitrogen ligase activity, with glutamine as amido-N-donor"/>
    <property type="evidence" value="ECO:0007669"/>
    <property type="project" value="InterPro"/>
</dbReference>
<evidence type="ECO:0000313" key="1">
    <source>
        <dbReference type="EMBL" id="MVA97049.1"/>
    </source>
</evidence>
<organism evidence="1 2">
    <name type="scientific">Nitratireductor arenosus</name>
    <dbReference type="NCBI Taxonomy" id="2682096"/>
    <lineage>
        <taxon>Bacteria</taxon>
        <taxon>Pseudomonadati</taxon>
        <taxon>Pseudomonadota</taxon>
        <taxon>Alphaproteobacteria</taxon>
        <taxon>Hyphomicrobiales</taxon>
        <taxon>Phyllobacteriaceae</taxon>
        <taxon>Nitratireductor</taxon>
    </lineage>
</organism>
<dbReference type="InterPro" id="IPR023168">
    <property type="entry name" value="GatB_Yqey_C_2"/>
</dbReference>
<dbReference type="InterPro" id="IPR003789">
    <property type="entry name" value="Asn/Gln_tRNA_amidoTrase-B-like"/>
</dbReference>
<dbReference type="RefSeq" id="WP_156712865.1">
    <property type="nucleotide sequence ID" value="NZ_WPHG01000002.1"/>
</dbReference>
<name>A0A844QH10_9HYPH</name>
<dbReference type="PANTHER" id="PTHR28055">
    <property type="entry name" value="ALTERED INHERITANCE OF MITOCHONDRIA PROTEIN 41, MITOCHONDRIAL"/>
    <property type="match status" value="1"/>
</dbReference>
<sequence>MREKLACALRDAQKAQDKRRLSTIRLIQAAVKDRDIANRTAGKDPVSDEDIAAILIKMVKQRVESARTFEEAGRLELAEQERQEIAVIRGFLPRPLEEEAVKQACEQVINEVGAGGLRDMGKCMDALKEKFPGRMDFGKASGIVKGMLR</sequence>
<dbReference type="Gene3D" id="1.10.10.410">
    <property type="match status" value="1"/>
</dbReference>
<dbReference type="EMBL" id="WPHG01000002">
    <property type="protein sequence ID" value="MVA97049.1"/>
    <property type="molecule type" value="Genomic_DNA"/>
</dbReference>